<comment type="caution">
    <text evidence="1">The sequence shown here is derived from an EMBL/GenBank/DDBJ whole genome shotgun (WGS) entry which is preliminary data.</text>
</comment>
<dbReference type="Gene3D" id="3.30.900.20">
    <property type="match status" value="1"/>
</dbReference>
<protein>
    <submittedName>
        <fullName evidence="1">Uncharacterized protein</fullName>
    </submittedName>
</protein>
<dbReference type="AlphaFoldDB" id="A0A922HQA2"/>
<sequence length="366" mass="42888">MYDLLSKNGLFHRTPKKNIKHVDGLLTLSSSNKKKFSLQNSNKNRHITINIQFNHGMIRRDLFSKFIINVFEYILYDRMAIPVPFGFINRLHCFPIQSELRKKTLLNTLSRLKIVFNFISELFLKTQIHIHCVALCLGDSLRFAREIFIINLEKLIIDHNDEQNGPKRLPFLTLRYMIDSFYKRLLNEIPEEMPQLYTNNGQPKINPKNILFTLKISSENVDILRTFIENYSKEKCSDFEASNFSIQILNSTHRLGSVISRTTHFKFDHQPPDNMIANADNFDIYHDNDEFDEIIEEKIIISNDAESMMMMTDNLATNESTMLSSNILTNEIKQEYSNIPQQQSMIDEMNSIWIQINPPIRCVDKI</sequence>
<reference evidence="1" key="1">
    <citation type="submission" date="2013-05" db="EMBL/GenBank/DDBJ databases">
        <authorList>
            <person name="Yim A.K.Y."/>
            <person name="Chan T.F."/>
            <person name="Ji K.M."/>
            <person name="Liu X.Y."/>
            <person name="Zhou J.W."/>
            <person name="Li R.Q."/>
            <person name="Yang K.Y."/>
            <person name="Li J."/>
            <person name="Li M."/>
            <person name="Law P.T.W."/>
            <person name="Wu Y.L."/>
            <person name="Cai Z.L."/>
            <person name="Qin H."/>
            <person name="Bao Y."/>
            <person name="Leung R.K.K."/>
            <person name="Ng P.K.S."/>
            <person name="Zou J."/>
            <person name="Zhong X.J."/>
            <person name="Ran P.X."/>
            <person name="Zhong N.S."/>
            <person name="Liu Z.G."/>
            <person name="Tsui S.K.W."/>
        </authorList>
    </citation>
    <scope>NUCLEOTIDE SEQUENCE</scope>
    <source>
        <strain evidence="1">Derf</strain>
        <tissue evidence="1">Whole organism</tissue>
    </source>
</reference>
<reference evidence="1" key="2">
    <citation type="journal article" date="2022" name="Res Sq">
        <title>Comparative Genomics Reveals Insights into the Divergent Evolution of Astigmatic Mites and Household Pest Adaptations.</title>
        <authorList>
            <person name="Xiong Q."/>
            <person name="Wan A.T.-Y."/>
            <person name="Liu X.-Y."/>
            <person name="Fung C.S.-H."/>
            <person name="Xiao X."/>
            <person name="Malainual N."/>
            <person name="Hou J."/>
            <person name="Wang L."/>
            <person name="Wang M."/>
            <person name="Yang K."/>
            <person name="Cui Y."/>
            <person name="Leung E."/>
            <person name="Nong W."/>
            <person name="Shin S.-K."/>
            <person name="Au S."/>
            <person name="Jeong K.Y."/>
            <person name="Chew F.T."/>
            <person name="Hui J."/>
            <person name="Leung T.F."/>
            <person name="Tungtrongchitr A."/>
            <person name="Zhong N."/>
            <person name="Liu Z."/>
            <person name="Tsui S."/>
        </authorList>
    </citation>
    <scope>NUCLEOTIDE SEQUENCE</scope>
    <source>
        <strain evidence="1">Derf</strain>
        <tissue evidence="1">Whole organism</tissue>
    </source>
</reference>
<evidence type="ECO:0000313" key="1">
    <source>
        <dbReference type="EMBL" id="KAH9497733.1"/>
    </source>
</evidence>
<dbReference type="InterPro" id="IPR053729">
    <property type="entry name" value="MAD2L1BP_domain_sf"/>
</dbReference>
<evidence type="ECO:0000313" key="2">
    <source>
        <dbReference type="Proteomes" id="UP000790347"/>
    </source>
</evidence>
<name>A0A922HQA2_DERFA</name>
<keyword evidence="2" id="KW-1185">Reference proteome</keyword>
<organism evidence="1 2">
    <name type="scientific">Dermatophagoides farinae</name>
    <name type="common">American house dust mite</name>
    <dbReference type="NCBI Taxonomy" id="6954"/>
    <lineage>
        <taxon>Eukaryota</taxon>
        <taxon>Metazoa</taxon>
        <taxon>Ecdysozoa</taxon>
        <taxon>Arthropoda</taxon>
        <taxon>Chelicerata</taxon>
        <taxon>Arachnida</taxon>
        <taxon>Acari</taxon>
        <taxon>Acariformes</taxon>
        <taxon>Sarcoptiformes</taxon>
        <taxon>Astigmata</taxon>
        <taxon>Psoroptidia</taxon>
        <taxon>Analgoidea</taxon>
        <taxon>Pyroglyphidae</taxon>
        <taxon>Dermatophagoidinae</taxon>
        <taxon>Dermatophagoides</taxon>
    </lineage>
</organism>
<proteinExistence type="predicted"/>
<dbReference type="Proteomes" id="UP000790347">
    <property type="component" value="Unassembled WGS sequence"/>
</dbReference>
<dbReference type="EMBL" id="ASGP02000007">
    <property type="protein sequence ID" value="KAH9497733.1"/>
    <property type="molecule type" value="Genomic_DNA"/>
</dbReference>
<gene>
    <name evidence="1" type="ORF">DERF_013695</name>
</gene>
<accession>A0A922HQA2</accession>